<accession>A0A7I8DKK4</accession>
<evidence type="ECO:0000259" key="4">
    <source>
        <dbReference type="PROSITE" id="PS50949"/>
    </source>
</evidence>
<dbReference type="PROSITE" id="PS50949">
    <property type="entry name" value="HTH_GNTR"/>
    <property type="match status" value="1"/>
</dbReference>
<evidence type="ECO:0000256" key="2">
    <source>
        <dbReference type="ARBA" id="ARBA00023125"/>
    </source>
</evidence>
<feature type="domain" description="HTH gntR-type" evidence="4">
    <location>
        <begin position="6"/>
        <end position="74"/>
    </location>
</feature>
<protein>
    <submittedName>
        <fullName evidence="5">GntR family transcriptional regulator</fullName>
    </submittedName>
</protein>
<dbReference type="GO" id="GO:0003700">
    <property type="term" value="F:DNA-binding transcription factor activity"/>
    <property type="evidence" value="ECO:0007669"/>
    <property type="project" value="InterPro"/>
</dbReference>
<dbReference type="KEGG" id="acht:bsdcttw_19500"/>
<organism evidence="5 6">
    <name type="scientific">Anaerocolumna chitinilytica</name>
    <dbReference type="NCBI Taxonomy" id="1727145"/>
    <lineage>
        <taxon>Bacteria</taxon>
        <taxon>Bacillati</taxon>
        <taxon>Bacillota</taxon>
        <taxon>Clostridia</taxon>
        <taxon>Lachnospirales</taxon>
        <taxon>Lachnospiraceae</taxon>
        <taxon>Anaerocolumna</taxon>
    </lineage>
</organism>
<keyword evidence="2" id="KW-0238">DNA-binding</keyword>
<dbReference type="InterPro" id="IPR050679">
    <property type="entry name" value="Bact_HTH_transcr_reg"/>
</dbReference>
<sequence>MSMDNQRPREDAMEKIESYIIENKLKPNDKLPSERNMCMMWEFNRTTLRSAIKQLISEGKIYNKNGSGTFVSRKKLMKNLQDVEGFYETARKEDRIVLSKIISSELCETTKELGRKMELPLGHKLLQVIRVRFLEEVPVMYETSYLDYERFPEIDKYITETSSLYQILVKVYGLDITGGKEKLSIAYCDEKEAHYLEINEGAPVIYQTGVAVDENGKIFEYFKSITRSEYVCFASELKRL</sequence>
<dbReference type="InterPro" id="IPR011663">
    <property type="entry name" value="UTRA"/>
</dbReference>
<name>A0A7I8DKK4_9FIRM</name>
<dbReference type="SMART" id="SM00345">
    <property type="entry name" value="HTH_GNTR"/>
    <property type="match status" value="1"/>
</dbReference>
<dbReference type="InterPro" id="IPR036390">
    <property type="entry name" value="WH_DNA-bd_sf"/>
</dbReference>
<keyword evidence="6" id="KW-1185">Reference proteome</keyword>
<dbReference type="Pfam" id="PF07702">
    <property type="entry name" value="UTRA"/>
    <property type="match status" value="1"/>
</dbReference>
<dbReference type="PANTHER" id="PTHR44846">
    <property type="entry name" value="MANNOSYL-D-GLYCERATE TRANSPORT/METABOLISM SYSTEM REPRESSOR MNGR-RELATED"/>
    <property type="match status" value="1"/>
</dbReference>
<dbReference type="Proteomes" id="UP000515703">
    <property type="component" value="Chromosome"/>
</dbReference>
<evidence type="ECO:0000313" key="6">
    <source>
        <dbReference type="Proteomes" id="UP000515703"/>
    </source>
</evidence>
<reference evidence="5 6" key="1">
    <citation type="submission" date="2020-08" db="EMBL/GenBank/DDBJ databases">
        <title>Draft genome sequencing of an Anaerocolumna strain isolated from anoxic soil subjected to BSD treatment.</title>
        <authorList>
            <person name="Uek A."/>
            <person name="Tonouchi A."/>
        </authorList>
    </citation>
    <scope>NUCLEOTIDE SEQUENCE [LARGE SCALE GENOMIC DNA]</scope>
    <source>
        <strain evidence="5 6">CTTW</strain>
    </source>
</reference>
<keyword evidence="1" id="KW-0805">Transcription regulation</keyword>
<dbReference type="PRINTS" id="PR00035">
    <property type="entry name" value="HTHGNTR"/>
</dbReference>
<reference evidence="5 6" key="2">
    <citation type="submission" date="2020-08" db="EMBL/GenBank/DDBJ databases">
        <authorList>
            <person name="Ueki A."/>
            <person name="Tonouchi A."/>
        </authorList>
    </citation>
    <scope>NUCLEOTIDE SEQUENCE [LARGE SCALE GENOMIC DNA]</scope>
    <source>
        <strain evidence="5 6">CTTW</strain>
    </source>
</reference>
<dbReference type="Pfam" id="PF00392">
    <property type="entry name" value="GntR"/>
    <property type="match status" value="1"/>
</dbReference>
<dbReference type="InterPro" id="IPR028978">
    <property type="entry name" value="Chorismate_lyase_/UTRA_dom_sf"/>
</dbReference>
<evidence type="ECO:0000256" key="1">
    <source>
        <dbReference type="ARBA" id="ARBA00023015"/>
    </source>
</evidence>
<dbReference type="EMBL" id="AP023368">
    <property type="protein sequence ID" value="BCJ98909.1"/>
    <property type="molecule type" value="Genomic_DNA"/>
</dbReference>
<dbReference type="InterPro" id="IPR036388">
    <property type="entry name" value="WH-like_DNA-bd_sf"/>
</dbReference>
<dbReference type="SMART" id="SM00866">
    <property type="entry name" value="UTRA"/>
    <property type="match status" value="1"/>
</dbReference>
<dbReference type="SUPFAM" id="SSF64288">
    <property type="entry name" value="Chorismate lyase-like"/>
    <property type="match status" value="1"/>
</dbReference>
<gene>
    <name evidence="5" type="ORF">bsdcttw_19500</name>
</gene>
<keyword evidence="3" id="KW-0804">Transcription</keyword>
<dbReference type="GO" id="GO:0003677">
    <property type="term" value="F:DNA binding"/>
    <property type="evidence" value="ECO:0007669"/>
    <property type="project" value="UniProtKB-KW"/>
</dbReference>
<dbReference type="Gene3D" id="3.40.1410.10">
    <property type="entry name" value="Chorismate lyase-like"/>
    <property type="match status" value="1"/>
</dbReference>
<evidence type="ECO:0000313" key="5">
    <source>
        <dbReference type="EMBL" id="BCJ98909.1"/>
    </source>
</evidence>
<dbReference type="PANTHER" id="PTHR44846:SF1">
    <property type="entry name" value="MANNOSYL-D-GLYCERATE TRANSPORT_METABOLISM SYSTEM REPRESSOR MNGR-RELATED"/>
    <property type="match status" value="1"/>
</dbReference>
<dbReference type="RefSeq" id="WP_185259204.1">
    <property type="nucleotide sequence ID" value="NZ_AP023368.1"/>
</dbReference>
<proteinExistence type="predicted"/>
<dbReference type="GO" id="GO:0045892">
    <property type="term" value="P:negative regulation of DNA-templated transcription"/>
    <property type="evidence" value="ECO:0007669"/>
    <property type="project" value="TreeGrafter"/>
</dbReference>
<evidence type="ECO:0000256" key="3">
    <source>
        <dbReference type="ARBA" id="ARBA00023163"/>
    </source>
</evidence>
<dbReference type="InterPro" id="IPR000524">
    <property type="entry name" value="Tscrpt_reg_HTH_GntR"/>
</dbReference>
<dbReference type="CDD" id="cd07377">
    <property type="entry name" value="WHTH_GntR"/>
    <property type="match status" value="1"/>
</dbReference>
<dbReference type="SUPFAM" id="SSF46785">
    <property type="entry name" value="Winged helix' DNA-binding domain"/>
    <property type="match status" value="1"/>
</dbReference>
<dbReference type="Gene3D" id="1.10.10.10">
    <property type="entry name" value="Winged helix-like DNA-binding domain superfamily/Winged helix DNA-binding domain"/>
    <property type="match status" value="1"/>
</dbReference>
<dbReference type="AlphaFoldDB" id="A0A7I8DKK4"/>